<dbReference type="AlphaFoldDB" id="A0A2G9ZFM1"/>
<evidence type="ECO:0000313" key="2">
    <source>
        <dbReference type="EMBL" id="PIP31957.1"/>
    </source>
</evidence>
<organism evidence="2 3">
    <name type="scientific">bacterium (Candidatus Gribaldobacteria) CG23_combo_of_CG06-09_8_20_14_all_37_87_8</name>
    <dbReference type="NCBI Taxonomy" id="2014278"/>
    <lineage>
        <taxon>Bacteria</taxon>
        <taxon>Candidatus Gribaldobacteria</taxon>
    </lineage>
</organism>
<dbReference type="EMBL" id="PCSB01000016">
    <property type="protein sequence ID" value="PIP31957.1"/>
    <property type="molecule type" value="Genomic_DNA"/>
</dbReference>
<keyword evidence="1" id="KW-0812">Transmembrane</keyword>
<evidence type="ECO:0000313" key="3">
    <source>
        <dbReference type="Proteomes" id="UP000230447"/>
    </source>
</evidence>
<proteinExistence type="predicted"/>
<protein>
    <submittedName>
        <fullName evidence="2">Uncharacterized protein</fullName>
    </submittedName>
</protein>
<keyword evidence="1" id="KW-0472">Membrane</keyword>
<gene>
    <name evidence="2" type="ORF">COX24_00880</name>
</gene>
<comment type="caution">
    <text evidence="2">The sequence shown here is derived from an EMBL/GenBank/DDBJ whole genome shotgun (WGS) entry which is preliminary data.</text>
</comment>
<keyword evidence="1" id="KW-1133">Transmembrane helix</keyword>
<accession>A0A2G9ZFM1</accession>
<name>A0A2G9ZFM1_9BACT</name>
<reference evidence="2 3" key="1">
    <citation type="submission" date="2017-09" db="EMBL/GenBank/DDBJ databases">
        <title>Depth-based differentiation of microbial function through sediment-hosted aquifers and enrichment of novel symbionts in the deep terrestrial subsurface.</title>
        <authorList>
            <person name="Probst A.J."/>
            <person name="Ladd B."/>
            <person name="Jarett J.K."/>
            <person name="Geller-Mcgrath D.E."/>
            <person name="Sieber C.M."/>
            <person name="Emerson J.B."/>
            <person name="Anantharaman K."/>
            <person name="Thomas B.C."/>
            <person name="Malmstrom R."/>
            <person name="Stieglmeier M."/>
            <person name="Klingl A."/>
            <person name="Woyke T."/>
            <person name="Ryan C.M."/>
            <person name="Banfield J.F."/>
        </authorList>
    </citation>
    <scope>NUCLEOTIDE SEQUENCE [LARGE SCALE GENOMIC DNA]</scope>
    <source>
        <strain evidence="2">CG23_combo_of_CG06-09_8_20_14_all_37_87_8</strain>
    </source>
</reference>
<feature type="transmembrane region" description="Helical" evidence="1">
    <location>
        <begin position="6"/>
        <end position="24"/>
    </location>
</feature>
<evidence type="ECO:0000256" key="1">
    <source>
        <dbReference type="SAM" id="Phobius"/>
    </source>
</evidence>
<dbReference type="Proteomes" id="UP000230447">
    <property type="component" value="Unassembled WGS sequence"/>
</dbReference>
<sequence length="76" mass="9038">MKNWFRIILLIIVLAVLGGVFYWYEWRPSQIRIRCNDSAFNSSMASTDASSYTQNGRMELKDKFYKDCLRYEGLEK</sequence>